<evidence type="ECO:0000313" key="3">
    <source>
        <dbReference type="EMBL" id="RRH91382.1"/>
    </source>
</evidence>
<dbReference type="InterPro" id="IPR011044">
    <property type="entry name" value="Quino_amine_DH_bsu"/>
</dbReference>
<protein>
    <submittedName>
        <fullName evidence="3">S9 family peptidase</fullName>
    </submittedName>
</protein>
<dbReference type="EMBL" id="RQXU01000002">
    <property type="protein sequence ID" value="RRH91382.1"/>
    <property type="molecule type" value="Genomic_DNA"/>
</dbReference>
<evidence type="ECO:0000313" key="4">
    <source>
        <dbReference type="EMBL" id="RSZ44648.1"/>
    </source>
</evidence>
<dbReference type="PANTHER" id="PTHR42776:SF27">
    <property type="entry name" value="DIPEPTIDYL PEPTIDASE FAMILY MEMBER 6"/>
    <property type="match status" value="1"/>
</dbReference>
<dbReference type="PANTHER" id="PTHR42776">
    <property type="entry name" value="SERINE PEPTIDASE S9 FAMILY MEMBER"/>
    <property type="match status" value="1"/>
</dbReference>
<dbReference type="Gene3D" id="2.120.10.30">
    <property type="entry name" value="TolB, C-terminal domain"/>
    <property type="match status" value="1"/>
</dbReference>
<dbReference type="Proteomes" id="UP000271137">
    <property type="component" value="Unassembled WGS sequence"/>
</dbReference>
<evidence type="ECO:0000256" key="1">
    <source>
        <dbReference type="ARBA" id="ARBA00022801"/>
    </source>
</evidence>
<dbReference type="Proteomes" id="UP000271590">
    <property type="component" value="Unassembled WGS sequence"/>
</dbReference>
<keyword evidence="1" id="KW-0378">Hydrolase</keyword>
<feature type="domain" description="Peptidase S9 prolyl oligopeptidase catalytic" evidence="2">
    <location>
        <begin position="440"/>
        <end position="649"/>
    </location>
</feature>
<dbReference type="InterPro" id="IPR029058">
    <property type="entry name" value="AB_hydrolase_fold"/>
</dbReference>
<evidence type="ECO:0000259" key="2">
    <source>
        <dbReference type="Pfam" id="PF00326"/>
    </source>
</evidence>
<dbReference type="PROSITE" id="PS51257">
    <property type="entry name" value="PROKAR_LIPOPROTEIN"/>
    <property type="match status" value="1"/>
</dbReference>
<proteinExistence type="predicted"/>
<dbReference type="InterPro" id="IPR011042">
    <property type="entry name" value="6-blade_b-propeller_TolB-like"/>
</dbReference>
<dbReference type="Pfam" id="PF00326">
    <property type="entry name" value="Peptidase_S9"/>
    <property type="match status" value="1"/>
</dbReference>
<reference evidence="3 6" key="1">
    <citation type="submission" date="2018-11" db="EMBL/GenBank/DDBJ databases">
        <title>The genome of Variovorax sp T529.</title>
        <authorList>
            <person name="Gao J."/>
        </authorList>
    </citation>
    <scope>NUCLEOTIDE SEQUENCE [LARGE SCALE GENOMIC DNA]</scope>
    <source>
        <strain evidence="3 6">T529</strain>
    </source>
</reference>
<dbReference type="AlphaFoldDB" id="A0A3P3EZU3"/>
<sequence length="664" mass="72249">MHITHRAWLPLLAAGTLWLAGCGTPPRHPALQEAQQKAQLPPLIPVRDFVANTEGSGNYRISPDGRRLAWLGTSGLWPAVWVKTLGRDDARALRVRAGSLAWSGDGRRLLLSRDPDGSENTRWFAVTVDQAEGFGAPVSLFPEADTRASLQRTIRGTARVVLQANLRDKKVFEPFLVDLASGQRTRMAANPGTVTGWLVDRGGTLRGRVQSDDGGAWLQLPGAPGQDEGWHTTVRWGREESLYVVEIDPQGSMAWALSARGRDKSALVRLDLATGQETVVESNPEVDISRVLVSRNSGRPLMVHAEPGYPVQKYLDAALQARLEPLGEGRPAAIHVNSLDDAEQAMTVSVGTDRGTRFYLVSGPDAAPELLGQTSLNLLADALGEKRPVRFQARDGLTINGYLTLPPGVPARGLPMVLLVHGGPWARDGWSASGNSRGLQQFLANRGYAVLQLNYRGSTGYGRAFMEKAVGEFAGRMHDDLVDGVRWAVQQGVADPARVAVWGASYGGYAALLGATLTPEVFACAVDVVGVSDLARLLETAPPYWALGLPWWKRYVGDPADPVQRKAMDARSPVYMAANARVPILVMHGVNDVRVKLEQSQRMVQALREHGKTVRFVTFGGDGHGNYKWNNNLKMYRETEDFLAGCLGGRSAGFDYYQLGAWAF</sequence>
<reference evidence="4 5" key="2">
    <citation type="submission" date="2018-12" db="EMBL/GenBank/DDBJ databases">
        <title>The genome sequences of strain 502.</title>
        <authorList>
            <person name="Gao J."/>
            <person name="Sun J."/>
        </authorList>
    </citation>
    <scope>NUCLEOTIDE SEQUENCE [LARGE SCALE GENOMIC DNA]</scope>
    <source>
        <strain evidence="4 5">502</strain>
    </source>
</reference>
<name>A0A3P3EZU3_9BURK</name>
<dbReference type="SUPFAM" id="SSF53474">
    <property type="entry name" value="alpha/beta-Hydrolases"/>
    <property type="match status" value="1"/>
</dbReference>
<accession>A0A3P3EZU3</accession>
<dbReference type="GO" id="GO:0006508">
    <property type="term" value="P:proteolysis"/>
    <property type="evidence" value="ECO:0007669"/>
    <property type="project" value="InterPro"/>
</dbReference>
<dbReference type="SUPFAM" id="SSF50969">
    <property type="entry name" value="YVTN repeat-like/Quinoprotein amine dehydrogenase"/>
    <property type="match status" value="1"/>
</dbReference>
<dbReference type="InterPro" id="IPR001375">
    <property type="entry name" value="Peptidase_S9_cat"/>
</dbReference>
<dbReference type="GO" id="GO:0004252">
    <property type="term" value="F:serine-type endopeptidase activity"/>
    <property type="evidence" value="ECO:0007669"/>
    <property type="project" value="TreeGrafter"/>
</dbReference>
<dbReference type="RefSeq" id="WP_124957148.1">
    <property type="nucleotide sequence ID" value="NZ_RQXU01000002.1"/>
</dbReference>
<gene>
    <name evidence="3" type="ORF">EH244_03940</name>
    <name evidence="4" type="ORF">EJO66_01370</name>
</gene>
<dbReference type="Gene3D" id="3.40.50.1820">
    <property type="entry name" value="alpha/beta hydrolase"/>
    <property type="match status" value="1"/>
</dbReference>
<dbReference type="EMBL" id="RXFQ01000001">
    <property type="protein sequence ID" value="RSZ44648.1"/>
    <property type="molecule type" value="Genomic_DNA"/>
</dbReference>
<evidence type="ECO:0000313" key="6">
    <source>
        <dbReference type="Proteomes" id="UP000271590"/>
    </source>
</evidence>
<comment type="caution">
    <text evidence="3">The sequence shown here is derived from an EMBL/GenBank/DDBJ whole genome shotgun (WGS) entry which is preliminary data.</text>
</comment>
<organism evidence="3 6">
    <name type="scientific">Variovorax beijingensis</name>
    <dbReference type="NCBI Taxonomy" id="2496117"/>
    <lineage>
        <taxon>Bacteria</taxon>
        <taxon>Pseudomonadati</taxon>
        <taxon>Pseudomonadota</taxon>
        <taxon>Betaproteobacteria</taxon>
        <taxon>Burkholderiales</taxon>
        <taxon>Comamonadaceae</taxon>
        <taxon>Variovorax</taxon>
    </lineage>
</organism>
<keyword evidence="5" id="KW-1185">Reference proteome</keyword>
<evidence type="ECO:0000313" key="5">
    <source>
        <dbReference type="Proteomes" id="UP000271137"/>
    </source>
</evidence>